<dbReference type="EMBL" id="JAUKUD010000006">
    <property type="protein sequence ID" value="KAK0741175.1"/>
    <property type="molecule type" value="Genomic_DNA"/>
</dbReference>
<dbReference type="AlphaFoldDB" id="A0AA40EKT8"/>
<evidence type="ECO:0000256" key="1">
    <source>
        <dbReference type="SAM" id="MobiDB-lite"/>
    </source>
</evidence>
<sequence>MRLCSVCGWRRHLHPRLIDCPQHMPELTGADSNGRPGLVNSISILENLTRDFEFVSFPLIILPQTPLADNDSRFPTTPRSLPRDPPDSNHTGHPLAVWRGLLSALGSVAKSQTWPAGLRASGPISRPTPRVDATPAALLAPTEPTRAPAPQHRSCDPSDSDPDRCFSLHLALKPGPSQRPVPCHCLVFDCDPSVKPTFSGVLASGLSCAPRPALPRILAHPSPPGTPARAETNMMVISALF</sequence>
<dbReference type="Proteomes" id="UP001172155">
    <property type="component" value="Unassembled WGS sequence"/>
</dbReference>
<protein>
    <submittedName>
        <fullName evidence="2">Uncharacterized protein</fullName>
    </submittedName>
</protein>
<feature type="region of interest" description="Disordered" evidence="1">
    <location>
        <begin position="139"/>
        <end position="160"/>
    </location>
</feature>
<accession>A0AA40EKT8</accession>
<evidence type="ECO:0000313" key="3">
    <source>
        <dbReference type="Proteomes" id="UP001172155"/>
    </source>
</evidence>
<gene>
    <name evidence="2" type="ORF">B0T18DRAFT_225908</name>
</gene>
<reference evidence="2" key="1">
    <citation type="submission" date="2023-06" db="EMBL/GenBank/DDBJ databases">
        <title>Genome-scale phylogeny and comparative genomics of the fungal order Sordariales.</title>
        <authorList>
            <consortium name="Lawrence Berkeley National Laboratory"/>
            <person name="Hensen N."/>
            <person name="Bonometti L."/>
            <person name="Westerberg I."/>
            <person name="Brannstrom I.O."/>
            <person name="Guillou S."/>
            <person name="Cros-Aarteil S."/>
            <person name="Calhoun S."/>
            <person name="Haridas S."/>
            <person name="Kuo A."/>
            <person name="Mondo S."/>
            <person name="Pangilinan J."/>
            <person name="Riley R."/>
            <person name="LaButti K."/>
            <person name="Andreopoulos B."/>
            <person name="Lipzen A."/>
            <person name="Chen C."/>
            <person name="Yanf M."/>
            <person name="Daum C."/>
            <person name="Ng V."/>
            <person name="Clum A."/>
            <person name="Steindorff A."/>
            <person name="Ohm R."/>
            <person name="Martin F."/>
            <person name="Silar P."/>
            <person name="Natvig D."/>
            <person name="Lalanne C."/>
            <person name="Gautier V."/>
            <person name="Ament-velasquez S.L."/>
            <person name="Kruys A."/>
            <person name="Hutchinson M.I."/>
            <person name="Powell A.J."/>
            <person name="Barry K."/>
            <person name="Miller A.N."/>
            <person name="Grigoriev I.V."/>
            <person name="Debuchy R."/>
            <person name="Gladieux P."/>
            <person name="Thoren M.H."/>
            <person name="Johannesson H."/>
        </authorList>
    </citation>
    <scope>NUCLEOTIDE SEQUENCE</scope>
    <source>
        <strain evidence="2">SMH3187-1</strain>
    </source>
</reference>
<organism evidence="2 3">
    <name type="scientific">Schizothecium vesticola</name>
    <dbReference type="NCBI Taxonomy" id="314040"/>
    <lineage>
        <taxon>Eukaryota</taxon>
        <taxon>Fungi</taxon>
        <taxon>Dikarya</taxon>
        <taxon>Ascomycota</taxon>
        <taxon>Pezizomycotina</taxon>
        <taxon>Sordariomycetes</taxon>
        <taxon>Sordariomycetidae</taxon>
        <taxon>Sordariales</taxon>
        <taxon>Schizotheciaceae</taxon>
        <taxon>Schizothecium</taxon>
    </lineage>
</organism>
<keyword evidence="3" id="KW-1185">Reference proteome</keyword>
<evidence type="ECO:0000313" key="2">
    <source>
        <dbReference type="EMBL" id="KAK0741175.1"/>
    </source>
</evidence>
<name>A0AA40EKT8_9PEZI</name>
<comment type="caution">
    <text evidence="2">The sequence shown here is derived from an EMBL/GenBank/DDBJ whole genome shotgun (WGS) entry which is preliminary data.</text>
</comment>
<proteinExistence type="predicted"/>
<feature type="compositionally biased region" description="Low complexity" evidence="1">
    <location>
        <begin position="139"/>
        <end position="150"/>
    </location>
</feature>
<feature type="region of interest" description="Disordered" evidence="1">
    <location>
        <begin position="68"/>
        <end position="93"/>
    </location>
</feature>